<dbReference type="EMBL" id="JANPWB010000006">
    <property type="protein sequence ID" value="KAJ1176482.1"/>
    <property type="molecule type" value="Genomic_DNA"/>
</dbReference>
<organism evidence="1 2">
    <name type="scientific">Pleurodeles waltl</name>
    <name type="common">Iberian ribbed newt</name>
    <dbReference type="NCBI Taxonomy" id="8319"/>
    <lineage>
        <taxon>Eukaryota</taxon>
        <taxon>Metazoa</taxon>
        <taxon>Chordata</taxon>
        <taxon>Craniata</taxon>
        <taxon>Vertebrata</taxon>
        <taxon>Euteleostomi</taxon>
        <taxon>Amphibia</taxon>
        <taxon>Batrachia</taxon>
        <taxon>Caudata</taxon>
        <taxon>Salamandroidea</taxon>
        <taxon>Salamandridae</taxon>
        <taxon>Pleurodelinae</taxon>
        <taxon>Pleurodeles</taxon>
    </lineage>
</organism>
<gene>
    <name evidence="1" type="ORF">NDU88_001762</name>
</gene>
<reference evidence="1" key="1">
    <citation type="journal article" date="2022" name="bioRxiv">
        <title>Sequencing and chromosome-scale assembly of the giantPleurodeles waltlgenome.</title>
        <authorList>
            <person name="Brown T."/>
            <person name="Elewa A."/>
            <person name="Iarovenko S."/>
            <person name="Subramanian E."/>
            <person name="Araus A.J."/>
            <person name="Petzold A."/>
            <person name="Susuki M."/>
            <person name="Suzuki K.-i.T."/>
            <person name="Hayashi T."/>
            <person name="Toyoda A."/>
            <person name="Oliveira C."/>
            <person name="Osipova E."/>
            <person name="Leigh N.D."/>
            <person name="Simon A."/>
            <person name="Yun M.H."/>
        </authorList>
    </citation>
    <scope>NUCLEOTIDE SEQUENCE</scope>
    <source>
        <strain evidence="1">20211129_DDA</strain>
        <tissue evidence="1">Liver</tissue>
    </source>
</reference>
<evidence type="ECO:0000313" key="1">
    <source>
        <dbReference type="EMBL" id="KAJ1176482.1"/>
    </source>
</evidence>
<comment type="caution">
    <text evidence="1">The sequence shown here is derived from an EMBL/GenBank/DDBJ whole genome shotgun (WGS) entry which is preliminary data.</text>
</comment>
<sequence length="48" mass="5096">AKCMGSAEAPPFSLSLAGEPKEWLAEQGFFIRRAELLAVPTGSLTMAD</sequence>
<name>A0AAV7TIN9_PLEWA</name>
<feature type="non-terminal residue" evidence="1">
    <location>
        <position position="1"/>
    </location>
</feature>
<accession>A0AAV7TIN9</accession>
<protein>
    <submittedName>
        <fullName evidence="1">Uncharacterized protein</fullName>
    </submittedName>
</protein>
<feature type="non-terminal residue" evidence="1">
    <location>
        <position position="48"/>
    </location>
</feature>
<evidence type="ECO:0000313" key="2">
    <source>
        <dbReference type="Proteomes" id="UP001066276"/>
    </source>
</evidence>
<dbReference type="AlphaFoldDB" id="A0AAV7TIN9"/>
<dbReference type="Proteomes" id="UP001066276">
    <property type="component" value="Chromosome 3_2"/>
</dbReference>
<proteinExistence type="predicted"/>
<keyword evidence="2" id="KW-1185">Reference proteome</keyword>